<evidence type="ECO:0000313" key="2">
    <source>
        <dbReference type="Proteomes" id="UP000054270"/>
    </source>
</evidence>
<dbReference type="EMBL" id="KN817728">
    <property type="protein sequence ID" value="KJA13590.1"/>
    <property type="molecule type" value="Genomic_DNA"/>
</dbReference>
<organism evidence="1 2">
    <name type="scientific">Hypholoma sublateritium (strain FD-334 SS-4)</name>
    <dbReference type="NCBI Taxonomy" id="945553"/>
    <lineage>
        <taxon>Eukaryota</taxon>
        <taxon>Fungi</taxon>
        <taxon>Dikarya</taxon>
        <taxon>Basidiomycota</taxon>
        <taxon>Agaricomycotina</taxon>
        <taxon>Agaricomycetes</taxon>
        <taxon>Agaricomycetidae</taxon>
        <taxon>Agaricales</taxon>
        <taxon>Agaricineae</taxon>
        <taxon>Strophariaceae</taxon>
        <taxon>Hypholoma</taxon>
    </lineage>
</organism>
<reference evidence="2" key="1">
    <citation type="submission" date="2014-04" db="EMBL/GenBank/DDBJ databases">
        <title>Evolutionary Origins and Diversification of the Mycorrhizal Mutualists.</title>
        <authorList>
            <consortium name="DOE Joint Genome Institute"/>
            <consortium name="Mycorrhizal Genomics Consortium"/>
            <person name="Kohler A."/>
            <person name="Kuo A."/>
            <person name="Nagy L.G."/>
            <person name="Floudas D."/>
            <person name="Copeland A."/>
            <person name="Barry K.W."/>
            <person name="Cichocki N."/>
            <person name="Veneault-Fourrey C."/>
            <person name="LaButti K."/>
            <person name="Lindquist E.A."/>
            <person name="Lipzen A."/>
            <person name="Lundell T."/>
            <person name="Morin E."/>
            <person name="Murat C."/>
            <person name="Riley R."/>
            <person name="Ohm R."/>
            <person name="Sun H."/>
            <person name="Tunlid A."/>
            <person name="Henrissat B."/>
            <person name="Grigoriev I.V."/>
            <person name="Hibbett D.S."/>
            <person name="Martin F."/>
        </authorList>
    </citation>
    <scope>NUCLEOTIDE SEQUENCE [LARGE SCALE GENOMIC DNA]</scope>
    <source>
        <strain evidence="2">FD-334 SS-4</strain>
    </source>
</reference>
<proteinExistence type="predicted"/>
<evidence type="ECO:0000313" key="1">
    <source>
        <dbReference type="EMBL" id="KJA13590.1"/>
    </source>
</evidence>
<sequence>MPLPRNKRRQPHARQQINNVQGWLLTILWQEHVAPAAFHNFKQRVYPPCCHAHTREAVLDEPFAWIVGNVLRETWVT</sequence>
<name>A0A0D2NYT8_HYPSF</name>
<protein>
    <submittedName>
        <fullName evidence="1">Uncharacterized protein</fullName>
    </submittedName>
</protein>
<accession>A0A0D2NYT8</accession>
<gene>
    <name evidence="1" type="ORF">HYPSUDRAFT_209402</name>
</gene>
<dbReference type="Proteomes" id="UP000054270">
    <property type="component" value="Unassembled WGS sequence"/>
</dbReference>
<dbReference type="AlphaFoldDB" id="A0A0D2NYT8"/>
<keyword evidence="2" id="KW-1185">Reference proteome</keyword>